<keyword evidence="9" id="KW-0325">Glycoprotein</keyword>
<dbReference type="SUPFAM" id="SSF48726">
    <property type="entry name" value="Immunoglobulin"/>
    <property type="match status" value="3"/>
</dbReference>
<dbReference type="AlphaFoldDB" id="A0A8C5GV51"/>
<reference evidence="13" key="1">
    <citation type="submission" date="2020-06" db="EMBL/GenBank/DDBJ databases">
        <authorList>
            <consortium name="Wellcome Sanger Institute Data Sharing"/>
        </authorList>
    </citation>
    <scope>NUCLEOTIDE SEQUENCE [LARGE SCALE GENOMIC DNA]</scope>
</reference>
<sequence>MWITESTQDKSPDVLVSCVISEECVLPCSFQPSSNETVEWLRLGVLVYRLDQGREFVHQQLSGRAQLFPHLVTRGNATLIIRRSILKDRGAYTCRVQTAAGEHQAKVVLKVEAPIRRLFLETSRLSGYEEMKCVVRDVFPPPRVTWVTEPPTFERLRPLTRMLADKNGLYTVDSRLRKLGGQPNLLYICRVSTSYSDETWTASLQEREIRGSEGKDLSLPCSAPSYLSNPILRWSFSNGDDSSHILTYDSRSGSSVSTAPWDSRVELDGFRVPFGDGSLRLMDPQHAEHTGSFTCVFSMPCSTHTERNLVTFDTPAGQRSESGASHWWILGVLILLLVLGLGAGLLYMKLRGKHYLSNDSTVHYVTF</sequence>
<reference evidence="13" key="2">
    <citation type="submission" date="2025-08" db="UniProtKB">
        <authorList>
            <consortium name="Ensembl"/>
        </authorList>
    </citation>
    <scope>IDENTIFICATION</scope>
</reference>
<dbReference type="Gene3D" id="2.60.40.10">
    <property type="entry name" value="Immunoglobulins"/>
    <property type="match status" value="3"/>
</dbReference>
<dbReference type="InterPro" id="IPR013098">
    <property type="entry name" value="Ig_I-set"/>
</dbReference>
<evidence type="ECO:0000256" key="3">
    <source>
        <dbReference type="ARBA" id="ARBA00022692"/>
    </source>
</evidence>
<dbReference type="InterPro" id="IPR013783">
    <property type="entry name" value="Ig-like_fold"/>
</dbReference>
<dbReference type="GO" id="GO:0071222">
    <property type="term" value="P:cellular response to lipopolysaccharide"/>
    <property type="evidence" value="ECO:0007669"/>
    <property type="project" value="TreeGrafter"/>
</dbReference>
<evidence type="ECO:0000313" key="13">
    <source>
        <dbReference type="Ensembl" id="ENSGWIP00000035336.1"/>
    </source>
</evidence>
<evidence type="ECO:0000256" key="2">
    <source>
        <dbReference type="ARBA" id="ARBA00022475"/>
    </source>
</evidence>
<keyword evidence="2" id="KW-1003">Cell membrane</keyword>
<keyword evidence="8" id="KW-0675">Receptor</keyword>
<dbReference type="GO" id="GO:0042102">
    <property type="term" value="P:positive regulation of T cell proliferation"/>
    <property type="evidence" value="ECO:0007669"/>
    <property type="project" value="TreeGrafter"/>
</dbReference>
<proteinExistence type="predicted"/>
<feature type="domain" description="Ig-like" evidence="12">
    <location>
        <begin position="1"/>
        <end position="108"/>
    </location>
</feature>
<feature type="transmembrane region" description="Helical" evidence="11">
    <location>
        <begin position="327"/>
        <end position="348"/>
    </location>
</feature>
<dbReference type="PANTHER" id="PTHR25466:SF14">
    <property type="entry name" value="BUTYROPHILIN SUBFAMILY 2 MEMBER A2-LIKE-RELATED"/>
    <property type="match status" value="1"/>
</dbReference>
<comment type="subcellular location">
    <subcellularLocation>
        <location evidence="1">Cell membrane</location>
        <topology evidence="1">Single-pass type I membrane protein</topology>
    </subcellularLocation>
</comment>
<keyword evidence="10" id="KW-0393">Immunoglobulin domain</keyword>
<evidence type="ECO:0000259" key="12">
    <source>
        <dbReference type="PROSITE" id="PS50835"/>
    </source>
</evidence>
<name>A0A8C5GV51_GOUWI</name>
<keyword evidence="4" id="KW-0732">Signal</keyword>
<evidence type="ECO:0000256" key="8">
    <source>
        <dbReference type="ARBA" id="ARBA00023170"/>
    </source>
</evidence>
<keyword evidence="7" id="KW-1015">Disulfide bond</keyword>
<evidence type="ECO:0000256" key="9">
    <source>
        <dbReference type="ARBA" id="ARBA00023180"/>
    </source>
</evidence>
<keyword evidence="14" id="KW-1185">Reference proteome</keyword>
<dbReference type="InterPro" id="IPR007110">
    <property type="entry name" value="Ig-like_dom"/>
</dbReference>
<dbReference type="GO" id="GO:0009897">
    <property type="term" value="C:external side of plasma membrane"/>
    <property type="evidence" value="ECO:0007669"/>
    <property type="project" value="TreeGrafter"/>
</dbReference>
<keyword evidence="5 11" id="KW-1133">Transmembrane helix</keyword>
<keyword evidence="3 11" id="KW-0812">Transmembrane</keyword>
<protein>
    <recommendedName>
        <fullName evidence="12">Ig-like domain-containing protein</fullName>
    </recommendedName>
</protein>
<accession>A0A8C5GV51</accession>
<dbReference type="PANTHER" id="PTHR25466">
    <property type="entry name" value="T-LYMPHOCYTE ACTIVATION ANTIGEN"/>
    <property type="match status" value="1"/>
</dbReference>
<dbReference type="Proteomes" id="UP000694680">
    <property type="component" value="Chromosome 20"/>
</dbReference>
<dbReference type="Ensembl" id="ENSGWIT00000038526.1">
    <property type="protein sequence ID" value="ENSGWIP00000035336.1"/>
    <property type="gene ID" value="ENSGWIG00000018264.1"/>
</dbReference>
<dbReference type="GO" id="GO:0042130">
    <property type="term" value="P:negative regulation of T cell proliferation"/>
    <property type="evidence" value="ECO:0007669"/>
    <property type="project" value="TreeGrafter"/>
</dbReference>
<evidence type="ECO:0000256" key="7">
    <source>
        <dbReference type="ARBA" id="ARBA00023157"/>
    </source>
</evidence>
<dbReference type="PROSITE" id="PS50835">
    <property type="entry name" value="IG_LIKE"/>
    <property type="match status" value="2"/>
</dbReference>
<evidence type="ECO:0000256" key="11">
    <source>
        <dbReference type="SAM" id="Phobius"/>
    </source>
</evidence>
<evidence type="ECO:0000256" key="1">
    <source>
        <dbReference type="ARBA" id="ARBA00004251"/>
    </source>
</evidence>
<evidence type="ECO:0000256" key="10">
    <source>
        <dbReference type="ARBA" id="ARBA00023319"/>
    </source>
</evidence>
<dbReference type="GO" id="GO:0007166">
    <property type="term" value="P:cell surface receptor signaling pathway"/>
    <property type="evidence" value="ECO:0007669"/>
    <property type="project" value="TreeGrafter"/>
</dbReference>
<dbReference type="Pfam" id="PF07686">
    <property type="entry name" value="V-set"/>
    <property type="match status" value="1"/>
</dbReference>
<dbReference type="InterPro" id="IPR051713">
    <property type="entry name" value="T-cell_Activation_Regulation"/>
</dbReference>
<organism evidence="13 14">
    <name type="scientific">Gouania willdenowi</name>
    <name type="common">Blunt-snouted clingfish</name>
    <name type="synonym">Lepadogaster willdenowi</name>
    <dbReference type="NCBI Taxonomy" id="441366"/>
    <lineage>
        <taxon>Eukaryota</taxon>
        <taxon>Metazoa</taxon>
        <taxon>Chordata</taxon>
        <taxon>Craniata</taxon>
        <taxon>Vertebrata</taxon>
        <taxon>Euteleostomi</taxon>
        <taxon>Actinopterygii</taxon>
        <taxon>Neopterygii</taxon>
        <taxon>Teleostei</taxon>
        <taxon>Neoteleostei</taxon>
        <taxon>Acanthomorphata</taxon>
        <taxon>Ovalentaria</taxon>
        <taxon>Blenniimorphae</taxon>
        <taxon>Blenniiformes</taxon>
        <taxon>Gobiesocoidei</taxon>
        <taxon>Gobiesocidae</taxon>
        <taxon>Gobiesocinae</taxon>
        <taxon>Gouania</taxon>
    </lineage>
</organism>
<dbReference type="InterPro" id="IPR036179">
    <property type="entry name" value="Ig-like_dom_sf"/>
</dbReference>
<feature type="domain" description="Ig-like" evidence="12">
    <location>
        <begin position="183"/>
        <end position="311"/>
    </location>
</feature>
<evidence type="ECO:0000256" key="4">
    <source>
        <dbReference type="ARBA" id="ARBA00022729"/>
    </source>
</evidence>
<dbReference type="GO" id="GO:0006955">
    <property type="term" value="P:immune response"/>
    <property type="evidence" value="ECO:0007669"/>
    <property type="project" value="TreeGrafter"/>
</dbReference>
<keyword evidence="6 11" id="KW-0472">Membrane</keyword>
<dbReference type="InterPro" id="IPR003599">
    <property type="entry name" value="Ig_sub"/>
</dbReference>
<evidence type="ECO:0000256" key="6">
    <source>
        <dbReference type="ARBA" id="ARBA00023136"/>
    </source>
</evidence>
<evidence type="ECO:0000256" key="5">
    <source>
        <dbReference type="ARBA" id="ARBA00022989"/>
    </source>
</evidence>
<reference evidence="13" key="3">
    <citation type="submission" date="2025-09" db="UniProtKB">
        <authorList>
            <consortium name="Ensembl"/>
        </authorList>
    </citation>
    <scope>IDENTIFICATION</scope>
</reference>
<dbReference type="InterPro" id="IPR013106">
    <property type="entry name" value="Ig_V-set"/>
</dbReference>
<dbReference type="Pfam" id="PF07679">
    <property type="entry name" value="I-set"/>
    <property type="match status" value="1"/>
</dbReference>
<dbReference type="SMART" id="SM00409">
    <property type="entry name" value="IG"/>
    <property type="match status" value="2"/>
</dbReference>
<evidence type="ECO:0000313" key="14">
    <source>
        <dbReference type="Proteomes" id="UP000694680"/>
    </source>
</evidence>
<dbReference type="GO" id="GO:0031295">
    <property type="term" value="P:T cell costimulation"/>
    <property type="evidence" value="ECO:0007669"/>
    <property type="project" value="TreeGrafter"/>
</dbReference>